<name>A0A3B0WTF5_9ZZZZ</name>
<organism evidence="2">
    <name type="scientific">hydrothermal vent metagenome</name>
    <dbReference type="NCBI Taxonomy" id="652676"/>
    <lineage>
        <taxon>unclassified sequences</taxon>
        <taxon>metagenomes</taxon>
        <taxon>ecological metagenomes</taxon>
    </lineage>
</organism>
<proteinExistence type="predicted"/>
<feature type="region of interest" description="Disordered" evidence="1">
    <location>
        <begin position="1"/>
        <end position="20"/>
    </location>
</feature>
<evidence type="ECO:0000313" key="2">
    <source>
        <dbReference type="EMBL" id="VAW55800.1"/>
    </source>
</evidence>
<protein>
    <recommendedName>
        <fullName evidence="3">DUF4194 domain-containing protein</fullName>
    </recommendedName>
</protein>
<reference evidence="2" key="1">
    <citation type="submission" date="2018-06" db="EMBL/GenBank/DDBJ databases">
        <authorList>
            <person name="Zhirakovskaya E."/>
        </authorList>
    </citation>
    <scope>NUCLEOTIDE SEQUENCE</scope>
</reference>
<evidence type="ECO:0008006" key="3">
    <source>
        <dbReference type="Google" id="ProtNLM"/>
    </source>
</evidence>
<gene>
    <name evidence="2" type="ORF">MNBD_GAMMA07-531</name>
</gene>
<dbReference type="AlphaFoldDB" id="A0A3B0WTF5"/>
<accession>A0A3B0WTF5</accession>
<sequence>MANQHETLSETDNENLVPGYDQQTKRVAQELIKTGIVEMVNKPNYYQHCLHHKMAIEQILSPLDLKLGIDDVRGLVFVLVGDKCKQGQGDEPANEPIDELMDDWQHPLVRRQRMNLEQSLLLAILRQHFVAHEMEAGVGDQKALVFLDDLLPQLNQFLGATGSDEKENKRLRQLLDQLKSYGLVSDIDDNERVTIRPLIAHVANPENLKNLIAALKKHIKEQEGGEQQLSEKPS</sequence>
<dbReference type="InterPro" id="IPR025449">
    <property type="entry name" value="JetB"/>
</dbReference>
<dbReference type="EMBL" id="UOFF01000118">
    <property type="protein sequence ID" value="VAW55800.1"/>
    <property type="molecule type" value="Genomic_DNA"/>
</dbReference>
<evidence type="ECO:0000256" key="1">
    <source>
        <dbReference type="SAM" id="MobiDB-lite"/>
    </source>
</evidence>
<dbReference type="Pfam" id="PF13835">
    <property type="entry name" value="DUF4194"/>
    <property type="match status" value="1"/>
</dbReference>